<dbReference type="Pfam" id="PF00271">
    <property type="entry name" value="Helicase_C"/>
    <property type="match status" value="1"/>
</dbReference>
<evidence type="ECO:0000256" key="5">
    <source>
        <dbReference type="ARBA" id="ARBA00034808"/>
    </source>
</evidence>
<dbReference type="InterPro" id="IPR011545">
    <property type="entry name" value="DEAD/DEAH_box_helicase_dom"/>
</dbReference>
<evidence type="ECO:0000256" key="7">
    <source>
        <dbReference type="SAM" id="MobiDB-lite"/>
    </source>
</evidence>
<evidence type="ECO:0000313" key="11">
    <source>
        <dbReference type="Proteomes" id="UP001212997"/>
    </source>
</evidence>
<accession>A0AAD5YJU1</accession>
<feature type="compositionally biased region" description="Basic and acidic residues" evidence="7">
    <location>
        <begin position="720"/>
        <end position="732"/>
    </location>
</feature>
<feature type="region of interest" description="Disordered" evidence="7">
    <location>
        <begin position="690"/>
        <end position="732"/>
    </location>
</feature>
<feature type="domain" description="Helicase ATP-binding" evidence="8">
    <location>
        <begin position="40"/>
        <end position="236"/>
    </location>
</feature>
<name>A0AAD5YJU1_9APHY</name>
<feature type="coiled-coil region" evidence="6">
    <location>
        <begin position="635"/>
        <end position="662"/>
    </location>
</feature>
<dbReference type="GO" id="GO:0043138">
    <property type="term" value="F:3'-5' DNA helicase activity"/>
    <property type="evidence" value="ECO:0007669"/>
    <property type="project" value="UniProtKB-EC"/>
</dbReference>
<proteinExistence type="inferred from homology"/>
<dbReference type="GO" id="GO:0003676">
    <property type="term" value="F:nucleic acid binding"/>
    <property type="evidence" value="ECO:0007669"/>
    <property type="project" value="InterPro"/>
</dbReference>
<dbReference type="Gene3D" id="3.40.50.300">
    <property type="entry name" value="P-loop containing nucleotide triphosphate hydrolases"/>
    <property type="match status" value="2"/>
</dbReference>
<dbReference type="GO" id="GO:0005634">
    <property type="term" value="C:nucleus"/>
    <property type="evidence" value="ECO:0007669"/>
    <property type="project" value="TreeGrafter"/>
</dbReference>
<dbReference type="Pfam" id="PF00270">
    <property type="entry name" value="DEAD"/>
    <property type="match status" value="1"/>
</dbReference>
<dbReference type="PROSITE" id="PS51192">
    <property type="entry name" value="HELICASE_ATP_BIND_1"/>
    <property type="match status" value="1"/>
</dbReference>
<evidence type="ECO:0000256" key="2">
    <source>
        <dbReference type="ARBA" id="ARBA00022741"/>
    </source>
</evidence>
<dbReference type="GO" id="GO:0009378">
    <property type="term" value="F:four-way junction helicase activity"/>
    <property type="evidence" value="ECO:0007669"/>
    <property type="project" value="TreeGrafter"/>
</dbReference>
<feature type="region of interest" description="Disordered" evidence="7">
    <location>
        <begin position="527"/>
        <end position="550"/>
    </location>
</feature>
<dbReference type="PROSITE" id="PS51194">
    <property type="entry name" value="HELICASE_CTER"/>
    <property type="match status" value="1"/>
</dbReference>
<dbReference type="EC" id="5.6.2.4" evidence="5"/>
<evidence type="ECO:0000256" key="3">
    <source>
        <dbReference type="ARBA" id="ARBA00022840"/>
    </source>
</evidence>
<reference evidence="10" key="1">
    <citation type="submission" date="2022-07" db="EMBL/GenBank/DDBJ databases">
        <title>Genome Sequence of Physisporinus lineatus.</title>
        <authorList>
            <person name="Buettner E."/>
        </authorList>
    </citation>
    <scope>NUCLEOTIDE SEQUENCE</scope>
    <source>
        <strain evidence="10">VT162</strain>
    </source>
</reference>
<sequence length="732" mass="82447">MATITEGWSSPAGLRDLKKILREALPQWPNGPHEWQLQATASVLDGTNQFIVIACGGGKTAMSYLPILVLQKLYQDKSLPRHGIKHIPRTPVVLFIGPLSDLSIIQVNEMKRIGIQAVTLESGTLREAYEKENRNLWRDVQQCHHPVVILSPERLTHPEFSTILRDEAFRKNIVALLLDEAHLIIPWGLDFRKSFGNIPQLLARIPPKVPCIAVTATSCPGRSENKLLGLLGFRSGTYKETRQSNERPNVCKAYLKLNHGLEGPDYPDIVWIVTLKKKTIIYCCRMRTCARVAEYLRSFLPPGPDRLHQIRQYHSLIPQSENLDTLTSFENDPDVFCIVATVKFGMGLDARRVSFVVILGLPTTVETAKQEEGRVARDESLEGMAITYVEKSIVSVVQKEIAKGLEKESVKGAASDALLEVEDDNGDGEMDVEVEEIQGPVRKKKKQRKIDPELKMMVRCHVLGSCLVAEDNRIFGNQGPSTRLNCLLAQRRLPCSSCFSSLPAFIDLRKRLKMPLSPTCIVKKAATTTSSRTRHNQSAGQKKHKPLTKSMKDRAESHLWSFARQRWLLKNGPKFRVLPSTALFSDGSIVTLLNEFHRIRDRRGLSEVLVDWKYLEDDGDQLFELVQELNVGFDVEQQEILLKAAEKRKATLAKKKAAKKLDDTALLPTENTLLDEEDTMHDSDVPMALPIGEQETVGIKNTPPNTPRKKARKRQMATDTPRKKARLEDELL</sequence>
<comment type="catalytic activity">
    <reaction evidence="4">
        <text>Couples ATP hydrolysis with the unwinding of duplex DNA by translocating in the 3'-5' direction.</text>
        <dbReference type="EC" id="5.6.2.4"/>
    </reaction>
</comment>
<dbReference type="InterPro" id="IPR014001">
    <property type="entry name" value="Helicase_ATP-bd"/>
</dbReference>
<dbReference type="SMART" id="SM00490">
    <property type="entry name" value="HELICc"/>
    <property type="match status" value="1"/>
</dbReference>
<keyword evidence="2" id="KW-0547">Nucleotide-binding</keyword>
<evidence type="ECO:0000259" key="9">
    <source>
        <dbReference type="PROSITE" id="PS51194"/>
    </source>
</evidence>
<evidence type="ECO:0000256" key="4">
    <source>
        <dbReference type="ARBA" id="ARBA00034617"/>
    </source>
</evidence>
<dbReference type="GO" id="GO:0005524">
    <property type="term" value="F:ATP binding"/>
    <property type="evidence" value="ECO:0007669"/>
    <property type="project" value="UniProtKB-KW"/>
</dbReference>
<evidence type="ECO:0000256" key="1">
    <source>
        <dbReference type="ARBA" id="ARBA00005446"/>
    </source>
</evidence>
<dbReference type="Proteomes" id="UP001212997">
    <property type="component" value="Unassembled WGS sequence"/>
</dbReference>
<keyword evidence="3" id="KW-0067">ATP-binding</keyword>
<dbReference type="AlphaFoldDB" id="A0AAD5YJU1"/>
<dbReference type="GO" id="GO:0000724">
    <property type="term" value="P:double-strand break repair via homologous recombination"/>
    <property type="evidence" value="ECO:0007669"/>
    <property type="project" value="TreeGrafter"/>
</dbReference>
<dbReference type="InterPro" id="IPR027417">
    <property type="entry name" value="P-loop_NTPase"/>
</dbReference>
<keyword evidence="11" id="KW-1185">Reference proteome</keyword>
<comment type="similarity">
    <text evidence="1">Belongs to the helicase family. RecQ subfamily.</text>
</comment>
<evidence type="ECO:0000256" key="6">
    <source>
        <dbReference type="SAM" id="Coils"/>
    </source>
</evidence>
<dbReference type="InterPro" id="IPR001650">
    <property type="entry name" value="Helicase_C-like"/>
</dbReference>
<protein>
    <recommendedName>
        <fullName evidence="5">DNA 3'-5' helicase</fullName>
        <ecNumber evidence="5">5.6.2.4</ecNumber>
    </recommendedName>
</protein>
<dbReference type="SMART" id="SM00487">
    <property type="entry name" value="DEXDc"/>
    <property type="match status" value="1"/>
</dbReference>
<evidence type="ECO:0000313" key="10">
    <source>
        <dbReference type="EMBL" id="KAJ3486028.1"/>
    </source>
</evidence>
<dbReference type="SUPFAM" id="SSF52540">
    <property type="entry name" value="P-loop containing nucleoside triphosphate hydrolases"/>
    <property type="match status" value="1"/>
</dbReference>
<comment type="caution">
    <text evidence="10">The sequence shown here is derived from an EMBL/GenBank/DDBJ whole genome shotgun (WGS) entry which is preliminary data.</text>
</comment>
<dbReference type="PANTHER" id="PTHR13710">
    <property type="entry name" value="DNA HELICASE RECQ FAMILY MEMBER"/>
    <property type="match status" value="1"/>
</dbReference>
<organism evidence="10 11">
    <name type="scientific">Meripilus lineatus</name>
    <dbReference type="NCBI Taxonomy" id="2056292"/>
    <lineage>
        <taxon>Eukaryota</taxon>
        <taxon>Fungi</taxon>
        <taxon>Dikarya</taxon>
        <taxon>Basidiomycota</taxon>
        <taxon>Agaricomycotina</taxon>
        <taxon>Agaricomycetes</taxon>
        <taxon>Polyporales</taxon>
        <taxon>Meripilaceae</taxon>
        <taxon>Meripilus</taxon>
    </lineage>
</organism>
<keyword evidence="6" id="KW-0175">Coiled coil</keyword>
<feature type="domain" description="Helicase C-terminal" evidence="9">
    <location>
        <begin position="268"/>
        <end position="418"/>
    </location>
</feature>
<evidence type="ECO:0000259" key="8">
    <source>
        <dbReference type="PROSITE" id="PS51192"/>
    </source>
</evidence>
<dbReference type="EMBL" id="JANAWD010000134">
    <property type="protein sequence ID" value="KAJ3486028.1"/>
    <property type="molecule type" value="Genomic_DNA"/>
</dbReference>
<gene>
    <name evidence="10" type="ORF">NLI96_g4526</name>
</gene>
<dbReference type="GO" id="GO:0005694">
    <property type="term" value="C:chromosome"/>
    <property type="evidence" value="ECO:0007669"/>
    <property type="project" value="TreeGrafter"/>
</dbReference>
<feature type="compositionally biased region" description="Polar residues" evidence="7">
    <location>
        <begin position="527"/>
        <end position="540"/>
    </location>
</feature>
<dbReference type="GO" id="GO:0005737">
    <property type="term" value="C:cytoplasm"/>
    <property type="evidence" value="ECO:0007669"/>
    <property type="project" value="TreeGrafter"/>
</dbReference>
<dbReference type="PANTHER" id="PTHR13710:SF147">
    <property type="entry name" value="DNA HELICASE"/>
    <property type="match status" value="1"/>
</dbReference>